<evidence type="ECO:0000256" key="1">
    <source>
        <dbReference type="SAM" id="Coils"/>
    </source>
</evidence>
<dbReference type="Proteomes" id="UP001146120">
    <property type="component" value="Unassembled WGS sequence"/>
</dbReference>
<proteinExistence type="predicted"/>
<name>A0AAV2YJ74_9STRA</name>
<comment type="caution">
    <text evidence="3">The sequence shown here is derived from an EMBL/GenBank/DDBJ whole genome shotgun (WGS) entry which is preliminary data.</text>
</comment>
<sequence>MTTSVGANARRQQEPMKTKQGQASAAAEQEAKGFVDRALGPILEHFPPSIQQTLRSRFCAEYLAPATAELELLLQKRLTDDEVRHWLFAPQPRQYTQYAVLLAVDGAAAPSNATAQAWTMLKKRFMTMFYLKHAQNWPLVVEFLLRGGLQILVDSFLDDDLQTRGQAIDSFVQITGHAAFDWFADPVGYDAKVLHSRMIALAAPSAGFLRAILTNIELYGKPDSTSAAAQGDGTADDIDSGNETVPSAQRLPGGTFVMLQILAFFLSWVRKFYTNNELRLSRELLDLLQHWPERTRSEEPEELKLAQQLYDDFSRWSAIEDSKEANPKQQETAAAPIISTGDAGNENRQQSYFSKDNVESLLQKASTSDHCDSAFEEAIKLCSMAIDANVGVLDARLLRATALLMQLRIQAKTSKTGFVDSENANRCLDDCRAMLGLETSNVDAIRIQVEVLRLMRLWADAVDLLDSLLTDVDVNDKFRCEDIAYFQTVRDEAQQEREALEALEAEQARKNKIRQAKEEAIFQALLLQQQPEDVRDVTPTVNDVNLGSPDTPSPQTQPIEDSDSTSMSSNSDILRRFTARTAKTSAARKGRSTKSIQDEPVKAITRAQAFLKRFYRAKQDATQLWNLVSTCELGELADAINTSLPEDCFPIILQAIETAAVRALSNTEQARAVRVAQLVQRAPRFVFYRDLATVDVQRSLGASLVAIEEIRQRLDASTLAA</sequence>
<accession>A0AAV2YJ74</accession>
<feature type="compositionally biased region" description="Polar residues" evidence="2">
    <location>
        <begin position="539"/>
        <end position="559"/>
    </location>
</feature>
<protein>
    <submittedName>
        <fullName evidence="3">Uncharacterized protein</fullName>
    </submittedName>
</protein>
<feature type="coiled-coil region" evidence="1">
    <location>
        <begin position="486"/>
        <end position="520"/>
    </location>
</feature>
<evidence type="ECO:0000313" key="3">
    <source>
        <dbReference type="EMBL" id="DAZ94000.1"/>
    </source>
</evidence>
<feature type="region of interest" description="Disordered" evidence="2">
    <location>
        <begin position="538"/>
        <end position="572"/>
    </location>
</feature>
<keyword evidence="1" id="KW-0175">Coiled coil</keyword>
<gene>
    <name evidence="3" type="ORF">N0F65_007244</name>
</gene>
<dbReference type="EMBL" id="DAKRPA010000276">
    <property type="protein sequence ID" value="DAZ94000.1"/>
    <property type="molecule type" value="Genomic_DNA"/>
</dbReference>
<feature type="region of interest" description="Disordered" evidence="2">
    <location>
        <begin position="322"/>
        <end position="348"/>
    </location>
</feature>
<reference evidence="3" key="2">
    <citation type="journal article" date="2023" name="Microbiol Resour">
        <title>Decontamination and Annotation of the Draft Genome Sequence of the Oomycete Lagenidium giganteum ARSEF 373.</title>
        <authorList>
            <person name="Morgan W.R."/>
            <person name="Tartar A."/>
        </authorList>
    </citation>
    <scope>NUCLEOTIDE SEQUENCE</scope>
    <source>
        <strain evidence="3">ARSEF 373</strain>
    </source>
</reference>
<keyword evidence="4" id="KW-1185">Reference proteome</keyword>
<evidence type="ECO:0000313" key="4">
    <source>
        <dbReference type="Proteomes" id="UP001146120"/>
    </source>
</evidence>
<reference evidence="3" key="1">
    <citation type="submission" date="2022-11" db="EMBL/GenBank/DDBJ databases">
        <authorList>
            <person name="Morgan W.R."/>
            <person name="Tartar A."/>
        </authorList>
    </citation>
    <scope>NUCLEOTIDE SEQUENCE</scope>
    <source>
        <strain evidence="3">ARSEF 373</strain>
    </source>
</reference>
<organism evidence="3 4">
    <name type="scientific">Lagenidium giganteum</name>
    <dbReference type="NCBI Taxonomy" id="4803"/>
    <lineage>
        <taxon>Eukaryota</taxon>
        <taxon>Sar</taxon>
        <taxon>Stramenopiles</taxon>
        <taxon>Oomycota</taxon>
        <taxon>Peronosporomycetes</taxon>
        <taxon>Pythiales</taxon>
        <taxon>Pythiaceae</taxon>
    </lineage>
</organism>
<feature type="region of interest" description="Disordered" evidence="2">
    <location>
        <begin position="1"/>
        <end position="27"/>
    </location>
</feature>
<dbReference type="AlphaFoldDB" id="A0AAV2YJ74"/>
<feature type="region of interest" description="Disordered" evidence="2">
    <location>
        <begin position="227"/>
        <end position="246"/>
    </location>
</feature>
<evidence type="ECO:0000256" key="2">
    <source>
        <dbReference type="SAM" id="MobiDB-lite"/>
    </source>
</evidence>